<evidence type="ECO:0000256" key="1">
    <source>
        <dbReference type="ARBA" id="ARBA00022801"/>
    </source>
</evidence>
<name>A0ABV4DQR3_9LACO</name>
<dbReference type="InterPro" id="IPR013078">
    <property type="entry name" value="His_Pase_superF_clade-1"/>
</dbReference>
<dbReference type="RefSeq" id="WP_369942629.1">
    <property type="nucleotide sequence ID" value="NZ_JBCLUF010000029.1"/>
</dbReference>
<keyword evidence="1 2" id="KW-0378">Hydrolase</keyword>
<dbReference type="EC" id="3.1.3.-" evidence="2"/>
<dbReference type="Gene3D" id="3.40.50.1240">
    <property type="entry name" value="Phosphoglycerate mutase-like"/>
    <property type="match status" value="1"/>
</dbReference>
<dbReference type="GO" id="GO:0016787">
    <property type="term" value="F:hydrolase activity"/>
    <property type="evidence" value="ECO:0007669"/>
    <property type="project" value="UniProtKB-KW"/>
</dbReference>
<dbReference type="PROSITE" id="PS00175">
    <property type="entry name" value="PG_MUTASE"/>
    <property type="match status" value="1"/>
</dbReference>
<dbReference type="Pfam" id="PF00300">
    <property type="entry name" value="His_Phos_1"/>
    <property type="match status" value="2"/>
</dbReference>
<organism evidence="2 3">
    <name type="scientific">Ligilactobacillus faecis</name>
    <dbReference type="NCBI Taxonomy" id="762833"/>
    <lineage>
        <taxon>Bacteria</taxon>
        <taxon>Bacillati</taxon>
        <taxon>Bacillota</taxon>
        <taxon>Bacilli</taxon>
        <taxon>Lactobacillales</taxon>
        <taxon>Lactobacillaceae</taxon>
        <taxon>Ligilactobacillus</taxon>
    </lineage>
</organism>
<dbReference type="CDD" id="cd07067">
    <property type="entry name" value="HP_PGM_like"/>
    <property type="match status" value="1"/>
</dbReference>
<comment type="caution">
    <text evidence="2">The sequence shown here is derived from an EMBL/GenBank/DDBJ whole genome shotgun (WGS) entry which is preliminary data.</text>
</comment>
<evidence type="ECO:0000313" key="2">
    <source>
        <dbReference type="EMBL" id="MEY8662805.1"/>
    </source>
</evidence>
<evidence type="ECO:0000313" key="3">
    <source>
        <dbReference type="Proteomes" id="UP001565236"/>
    </source>
</evidence>
<dbReference type="InterPro" id="IPR029033">
    <property type="entry name" value="His_PPase_superfam"/>
</dbReference>
<accession>A0ABV4DQR3</accession>
<dbReference type="SUPFAM" id="SSF53254">
    <property type="entry name" value="Phosphoglycerate mutase-like"/>
    <property type="match status" value="1"/>
</dbReference>
<dbReference type="InterPro" id="IPR051695">
    <property type="entry name" value="Phosphoglycerate_Mutase"/>
</dbReference>
<dbReference type="SMART" id="SM00855">
    <property type="entry name" value="PGAM"/>
    <property type="match status" value="1"/>
</dbReference>
<reference evidence="2 3" key="1">
    <citation type="submission" date="2024-03" db="EMBL/GenBank/DDBJ databases">
        <title>Mouse gut bacterial collection (mGBC) of GemPharmatech.</title>
        <authorList>
            <person name="He Y."/>
            <person name="Dong L."/>
            <person name="Wu D."/>
            <person name="Gao X."/>
            <person name="Lin Z."/>
        </authorList>
    </citation>
    <scope>NUCLEOTIDE SEQUENCE [LARGE SCALE GENOMIC DNA]</scope>
    <source>
        <strain evidence="2 3">15-30</strain>
    </source>
</reference>
<dbReference type="PANTHER" id="PTHR46517:SF1">
    <property type="entry name" value="FRUCTOSE-2,6-BISPHOSPHATASE TIGAR"/>
    <property type="match status" value="1"/>
</dbReference>
<keyword evidence="3" id="KW-1185">Reference proteome</keyword>
<dbReference type="PANTHER" id="PTHR46517">
    <property type="entry name" value="FRUCTOSE-2,6-BISPHOSPHATASE TIGAR"/>
    <property type="match status" value="1"/>
</dbReference>
<sequence>MTFTLYMVRHGQTLLNSYNRLQGWCDSPLTTKGLNDAQSAGKHLAQIKFDHAFHSDTTRATRTCQFILAQNKHSSTLAPQELKYFREQSFGYFEGNDAAQTWLMVGALHGCRTYNDILEKYGLGMTRDLLHETDPFKDAEDDATYWARLDAGFDYLRTHIPEGANVLLVSHSITIRSIVDRFAKDLGADRLGPKNGAVTKLIVSKDDVKVEYYNHYLDNETY</sequence>
<protein>
    <submittedName>
        <fullName evidence="2">Histidine phosphatase family protein</fullName>
        <ecNumber evidence="2">3.1.3.-</ecNumber>
    </submittedName>
</protein>
<proteinExistence type="predicted"/>
<gene>
    <name evidence="2" type="ORF">AALT52_07885</name>
</gene>
<dbReference type="EMBL" id="JBCLUF010000029">
    <property type="protein sequence ID" value="MEY8662805.1"/>
    <property type="molecule type" value="Genomic_DNA"/>
</dbReference>
<dbReference type="Proteomes" id="UP001565236">
    <property type="component" value="Unassembled WGS sequence"/>
</dbReference>
<dbReference type="InterPro" id="IPR001345">
    <property type="entry name" value="PG/BPGM_mutase_AS"/>
</dbReference>